<comment type="caution">
    <text evidence="2">The sequence shown here is derived from an EMBL/GenBank/DDBJ whole genome shotgun (WGS) entry which is preliminary data.</text>
</comment>
<dbReference type="EMBL" id="JANPWB010000010">
    <property type="protein sequence ID" value="KAJ1133744.1"/>
    <property type="molecule type" value="Genomic_DNA"/>
</dbReference>
<organism evidence="2 3">
    <name type="scientific">Pleurodeles waltl</name>
    <name type="common">Iberian ribbed newt</name>
    <dbReference type="NCBI Taxonomy" id="8319"/>
    <lineage>
        <taxon>Eukaryota</taxon>
        <taxon>Metazoa</taxon>
        <taxon>Chordata</taxon>
        <taxon>Craniata</taxon>
        <taxon>Vertebrata</taxon>
        <taxon>Euteleostomi</taxon>
        <taxon>Amphibia</taxon>
        <taxon>Batrachia</taxon>
        <taxon>Caudata</taxon>
        <taxon>Salamandroidea</taxon>
        <taxon>Salamandridae</taxon>
        <taxon>Pleurodelinae</taxon>
        <taxon>Pleurodeles</taxon>
    </lineage>
</organism>
<keyword evidence="3" id="KW-1185">Reference proteome</keyword>
<gene>
    <name evidence="2" type="ORF">NDU88_000220</name>
</gene>
<evidence type="ECO:0000256" key="1">
    <source>
        <dbReference type="SAM" id="MobiDB-lite"/>
    </source>
</evidence>
<accession>A0AAV7Q3G9</accession>
<name>A0AAV7Q3G9_PLEWA</name>
<feature type="non-terminal residue" evidence="2">
    <location>
        <position position="60"/>
    </location>
</feature>
<feature type="compositionally biased region" description="Basic and acidic residues" evidence="1">
    <location>
        <begin position="51"/>
        <end position="60"/>
    </location>
</feature>
<feature type="compositionally biased region" description="Basic residues" evidence="1">
    <location>
        <begin position="1"/>
        <end position="10"/>
    </location>
</feature>
<dbReference type="AlphaFoldDB" id="A0AAV7Q3G9"/>
<proteinExistence type="predicted"/>
<feature type="region of interest" description="Disordered" evidence="1">
    <location>
        <begin position="1"/>
        <end position="60"/>
    </location>
</feature>
<feature type="compositionally biased region" description="Polar residues" evidence="1">
    <location>
        <begin position="34"/>
        <end position="50"/>
    </location>
</feature>
<evidence type="ECO:0000313" key="2">
    <source>
        <dbReference type="EMBL" id="KAJ1133744.1"/>
    </source>
</evidence>
<dbReference type="Proteomes" id="UP001066276">
    <property type="component" value="Chromosome 6"/>
</dbReference>
<feature type="non-terminal residue" evidence="2">
    <location>
        <position position="1"/>
    </location>
</feature>
<protein>
    <submittedName>
        <fullName evidence="2">Uncharacterized protein</fullName>
    </submittedName>
</protein>
<sequence length="60" mass="6665">QIKQQCKRSSHKEPVQHRQQQCKLPSHTADTAAMQASLTHSSTVQATVKDSLTHRADTAQ</sequence>
<reference evidence="2" key="1">
    <citation type="journal article" date="2022" name="bioRxiv">
        <title>Sequencing and chromosome-scale assembly of the giantPleurodeles waltlgenome.</title>
        <authorList>
            <person name="Brown T."/>
            <person name="Elewa A."/>
            <person name="Iarovenko S."/>
            <person name="Subramanian E."/>
            <person name="Araus A.J."/>
            <person name="Petzold A."/>
            <person name="Susuki M."/>
            <person name="Suzuki K.-i.T."/>
            <person name="Hayashi T."/>
            <person name="Toyoda A."/>
            <person name="Oliveira C."/>
            <person name="Osipova E."/>
            <person name="Leigh N.D."/>
            <person name="Simon A."/>
            <person name="Yun M.H."/>
        </authorList>
    </citation>
    <scope>NUCLEOTIDE SEQUENCE</scope>
    <source>
        <strain evidence="2">20211129_DDA</strain>
        <tissue evidence="2">Liver</tissue>
    </source>
</reference>
<evidence type="ECO:0000313" key="3">
    <source>
        <dbReference type="Proteomes" id="UP001066276"/>
    </source>
</evidence>